<dbReference type="PDB" id="8GZU">
    <property type="method" value="EM"/>
    <property type="resolution" value="4.18 A"/>
    <property type="chains" value="G2/g2=1-233"/>
</dbReference>
<reference evidence="6 7" key="3">
    <citation type="journal article" date="2023" name="Nat. Commun.">
        <title>Structures of Tetrahymena thermophila respiratory megacomplexes on the tubular mitochondrial cristae.</title>
        <authorList>
            <person name="Han F."/>
            <person name="Hu Y."/>
            <person name="Wu M."/>
            <person name="He Z."/>
            <person name="Tian H."/>
            <person name="Zhou L."/>
        </authorList>
    </citation>
    <scope>STRUCTURE BY ELECTRON MICROSCOPY (2.96 ANGSTROMS)</scope>
    <scope>DISULFIDE BONDS</scope>
</reference>
<evidence type="ECO:0007829" key="6">
    <source>
        <dbReference type="PDB" id="8GYM"/>
    </source>
</evidence>
<dbReference type="OMA" id="ACTLEDE"/>
<evidence type="ECO:0000313" key="1">
    <source>
        <dbReference type="EMBL" id="EAR86004.2"/>
    </source>
</evidence>
<feature type="disulfide bond" evidence="3 6">
    <location>
        <begin position="31"/>
        <end position="39"/>
    </location>
</feature>
<evidence type="ECO:0007829" key="3">
    <source>
        <dbReference type="PDB" id="7TGH"/>
    </source>
</evidence>
<dbReference type="Gene3D" id="2.160.10.10">
    <property type="entry name" value="Hexapeptide repeat proteins"/>
    <property type="match status" value="1"/>
</dbReference>
<dbReference type="Pfam" id="PF21711">
    <property type="entry name" value="DCTN5"/>
    <property type="match status" value="1"/>
</dbReference>
<dbReference type="SUPFAM" id="SSF51161">
    <property type="entry name" value="Trimeric LpxA-like enzymes"/>
    <property type="match status" value="1"/>
</dbReference>
<proteinExistence type="evidence at protein level"/>
<evidence type="ECO:0007829" key="7">
    <source>
        <dbReference type="PDB" id="8GZU"/>
    </source>
</evidence>
<sequence length="233" mass="25369">MKLFQAMWTRTIYSIGRMVRETGLALDRYGCKLEQDISCYEPLSRHRNILPIYDLVPTFYHSTFIAPNSSLIGAVYLGQNTVVGYGSTLRGDNHAIRVGHNTVIGDKVAISNVATLAAGIPVSTNIGNHVNIGAGCVLQSCVVDDNVTVGHNTVILEGSVLERGSVIAPNSLVPAGRLIPSGQLWAGSPVRYVRDLKEEEIKLNLEQTEQNLSIGKTHKSSLIQQEAYDRLLA</sequence>
<reference evidence="3" key="2">
    <citation type="journal article" date="2022" name="Science">
        <title>Structures of &lt;i&gt;Tetrahymena&lt;/i&gt;'s respiratory chain reveal the diversity of eukaryotic core metabolism.</title>
        <authorList>
            <person name="Zhou L."/>
            <person name="Maldonado M."/>
            <person name="Padavannil A."/>
            <person name="Guo F."/>
            <person name="Letts J.A."/>
        </authorList>
    </citation>
    <scope>STRUCTURE BY ELECTRON MICROSCOPY (2.60 ANGSTROMS)</scope>
    <scope>DISULFIDE BONDS</scope>
</reference>
<organism evidence="1 2">
    <name type="scientific">Tetrahymena thermophila (strain SB210)</name>
    <dbReference type="NCBI Taxonomy" id="312017"/>
    <lineage>
        <taxon>Eukaryota</taxon>
        <taxon>Sar</taxon>
        <taxon>Alveolata</taxon>
        <taxon>Ciliophora</taxon>
        <taxon>Intramacronucleata</taxon>
        <taxon>Oligohymenophorea</taxon>
        <taxon>Hymenostomatida</taxon>
        <taxon>Tetrahymenina</taxon>
        <taxon>Tetrahymenidae</taxon>
        <taxon>Tetrahymena</taxon>
    </lineage>
</organism>
<dbReference type="GeneID" id="7835845"/>
<dbReference type="EMDB" id="EMD-34403"/>
<keyword evidence="2" id="KW-1185">Reference proteome</keyword>
<dbReference type="EMDB" id="EMD-15865"/>
<dbReference type="InterPro" id="IPR050484">
    <property type="entry name" value="Transf_Hexapept/Carb_Anhydrase"/>
</dbReference>
<reference evidence="2" key="1">
    <citation type="journal article" date="2006" name="PLoS Biol.">
        <title>Macronuclear genome sequence of the ciliate Tetrahymena thermophila, a model eukaryote.</title>
        <authorList>
            <person name="Eisen J.A."/>
            <person name="Coyne R.S."/>
            <person name="Wu M."/>
            <person name="Wu D."/>
            <person name="Thiagarajan M."/>
            <person name="Wortman J.R."/>
            <person name="Badger J.H."/>
            <person name="Ren Q."/>
            <person name="Amedeo P."/>
            <person name="Jones K.M."/>
            <person name="Tallon L.J."/>
            <person name="Delcher A.L."/>
            <person name="Salzberg S.L."/>
            <person name="Silva J.C."/>
            <person name="Haas B.J."/>
            <person name="Majoros W.H."/>
            <person name="Farzad M."/>
            <person name="Carlton J.M."/>
            <person name="Smith R.K. Jr."/>
            <person name="Garg J."/>
            <person name="Pearlman R.E."/>
            <person name="Karrer K.M."/>
            <person name="Sun L."/>
            <person name="Manning G."/>
            <person name="Elde N.C."/>
            <person name="Turkewitz A.P."/>
            <person name="Asai D.J."/>
            <person name="Wilkes D.E."/>
            <person name="Wang Y."/>
            <person name="Cai H."/>
            <person name="Collins K."/>
            <person name="Stewart B.A."/>
            <person name="Lee S.R."/>
            <person name="Wilamowska K."/>
            <person name="Weinberg Z."/>
            <person name="Ruzzo W.L."/>
            <person name="Wloga D."/>
            <person name="Gaertig J."/>
            <person name="Frankel J."/>
            <person name="Tsao C.-C."/>
            <person name="Gorovsky M.A."/>
            <person name="Keeling P.J."/>
            <person name="Waller R.F."/>
            <person name="Patron N.J."/>
            <person name="Cherry J.M."/>
            <person name="Stover N.A."/>
            <person name="Krieger C.J."/>
            <person name="del Toro C."/>
            <person name="Ryder H.F."/>
            <person name="Williamson S.C."/>
            <person name="Barbeau R.A."/>
            <person name="Hamilton E.P."/>
            <person name="Orias E."/>
        </authorList>
    </citation>
    <scope>NUCLEOTIDE SEQUENCE [LARGE SCALE GENOMIC DNA]</scope>
    <source>
        <strain evidence="2">SB210</strain>
    </source>
</reference>
<dbReference type="EMBL" id="GG662864">
    <property type="protein sequence ID" value="EAR86004.2"/>
    <property type="molecule type" value="Genomic_DNA"/>
</dbReference>
<dbReference type="EMDB" id="EMD-16184"/>
<keyword evidence="3 4" id="KW-0002">3D-structure</keyword>
<dbReference type="SMR" id="I7M6S0"/>
<name>I7M6S0_TETTS</name>
<dbReference type="AlphaFoldDB" id="I7M6S0"/>
<dbReference type="EMDB" id="EMD-25882"/>
<dbReference type="InterPro" id="IPR011004">
    <property type="entry name" value="Trimer_LpxA-like_sf"/>
</dbReference>
<dbReference type="PDB" id="7TGH">
    <property type="method" value="EM"/>
    <property type="resolution" value="2.60 A"/>
    <property type="chains" value="C2=1-233"/>
</dbReference>
<evidence type="ECO:0007829" key="4">
    <source>
        <dbReference type="PDB" id="8B6F"/>
    </source>
</evidence>
<dbReference type="EMDB" id="EMD-34373"/>
<dbReference type="InParanoid" id="I7M6S0"/>
<gene>
    <name evidence="1" type="ORF">TTHERM_00541460</name>
</gene>
<dbReference type="CDD" id="cd04645">
    <property type="entry name" value="LbH_gamma_CA_like"/>
    <property type="match status" value="1"/>
</dbReference>
<reference evidence="4 5" key="4">
    <citation type="journal article" date="2023" name="Nature">
        <title>Structural basis of mitochondrial membrane bending by the I-II-III&lt;sub&gt;2&lt;/sub&gt;-IV&lt;sub&gt;2&lt;/sub&gt; supercomplex.</title>
        <authorList>
            <person name="Muhleip A."/>
            <person name="Flygaard R.K."/>
            <person name="Baradaran R."/>
            <person name="Haapanen O."/>
            <person name="Gruhl T."/>
            <person name="Tobiasson V."/>
            <person name="Marechal A."/>
            <person name="Sharma V."/>
            <person name="Amunts A."/>
        </authorList>
    </citation>
    <scope>STRUCTURE BY ELECTRON MICROSCOPY (2.80 ANGSTROMS)</scope>
</reference>
<dbReference type="OrthoDB" id="25818at2759"/>
<evidence type="ECO:0000313" key="2">
    <source>
        <dbReference type="Proteomes" id="UP000009168"/>
    </source>
</evidence>
<dbReference type="RefSeq" id="XP_976599.2">
    <property type="nucleotide sequence ID" value="XM_971506.3"/>
</dbReference>
<dbReference type="PANTHER" id="PTHR13061">
    <property type="entry name" value="DYNACTIN SUBUNIT P25"/>
    <property type="match status" value="1"/>
</dbReference>
<accession>I7M6S0</accession>
<dbReference type="PDB" id="8BQS">
    <property type="method" value="EM"/>
    <property type="resolution" value="2.90 A"/>
    <property type="chains" value="AM=1-233"/>
</dbReference>
<dbReference type="InterPro" id="IPR047324">
    <property type="entry name" value="LbH_gamma_CA-like"/>
</dbReference>
<evidence type="ECO:0007829" key="5">
    <source>
        <dbReference type="PDB" id="8BQS"/>
    </source>
</evidence>
<dbReference type="PANTHER" id="PTHR13061:SF29">
    <property type="entry name" value="GAMMA CARBONIC ANHYDRASE-LIKE 1, MITOCHONDRIAL-RELATED"/>
    <property type="match status" value="1"/>
</dbReference>
<protein>
    <submittedName>
        <fullName evidence="1">Gamma-carbonic anhydrase</fullName>
    </submittedName>
</protein>
<dbReference type="KEGG" id="tet:TTHERM_00541460"/>
<dbReference type="PDB" id="8GYM">
    <property type="method" value="EM"/>
    <property type="resolution" value="2.96 A"/>
    <property type="chains" value="G2/g2=1-233"/>
</dbReference>
<dbReference type="HOGENOM" id="CLU_064827_0_0_1"/>
<dbReference type="STRING" id="312017.I7M6S0"/>
<dbReference type="Proteomes" id="UP000009168">
    <property type="component" value="Unassembled WGS sequence"/>
</dbReference>
<dbReference type="PDB" id="8B6F">
    <property type="method" value="EM"/>
    <property type="resolution" value="2.80 A"/>
    <property type="chains" value="AM=1-233"/>
</dbReference>
<dbReference type="eggNOG" id="ENOG502QTES">
    <property type="taxonomic scope" value="Eukaryota"/>
</dbReference>